<dbReference type="InterPro" id="IPR017104">
    <property type="entry name" value="AP2_complex_asu"/>
</dbReference>
<dbReference type="Ensembl" id="ENSSMAT00000022561.2">
    <property type="protein sequence ID" value="ENSSMAP00000022303.1"/>
    <property type="gene ID" value="ENSSMAG00000013543.2"/>
</dbReference>
<dbReference type="Pfam" id="PF02296">
    <property type="entry name" value="Alpha_adaptin_C"/>
    <property type="match status" value="1"/>
</dbReference>
<dbReference type="SUPFAM" id="SSF49348">
    <property type="entry name" value="Clathrin adaptor appendage domain"/>
    <property type="match status" value="1"/>
</dbReference>
<dbReference type="InterPro" id="IPR003164">
    <property type="entry name" value="Clathrin_a-adaptin_app_sub_C"/>
</dbReference>
<dbReference type="InterPro" id="IPR013041">
    <property type="entry name" value="Clathrin_app_Ig-like_sf"/>
</dbReference>
<dbReference type="KEGG" id="smau:118302121"/>
<dbReference type="PANTHER" id="PTHR22780">
    <property type="entry name" value="ADAPTIN, ALPHA/GAMMA/EPSILON"/>
    <property type="match status" value="1"/>
</dbReference>
<feature type="binding site" evidence="11">
    <location>
        <begin position="11"/>
        <end position="12"/>
    </location>
    <ligand>
        <name>a 1,2-diacyl-sn-glycero-3-phospho-(1D-myo-inositol-3,4,5-trisphosphate)</name>
        <dbReference type="ChEBI" id="CHEBI:57836"/>
    </ligand>
</feature>
<comment type="subunit">
    <text evidence="10">Adaptor protein complex 2 (AP-2) is a heterotetramer composed of two large adaptins (alpha-type subunit AP2A1 or AP2A2 and beta-type subunit AP2B1), a medium adaptin (mu-type subunit AP2M1) and a small adaptin (sigma-type subunit AP2S1).</text>
</comment>
<dbReference type="PIRSF" id="PIRSF037091">
    <property type="entry name" value="AP2_complex_alpha"/>
    <property type="match status" value="1"/>
</dbReference>
<dbReference type="GO" id="GO:0030122">
    <property type="term" value="C:AP-2 adaptor complex"/>
    <property type="evidence" value="ECO:0007669"/>
    <property type="project" value="InterPro"/>
</dbReference>
<gene>
    <name evidence="14" type="primary">LOC118302121</name>
</gene>
<dbReference type="Gene3D" id="1.25.10.10">
    <property type="entry name" value="Leucine-rich Repeat Variant"/>
    <property type="match status" value="1"/>
</dbReference>
<evidence type="ECO:0000256" key="10">
    <source>
        <dbReference type="PIRNR" id="PIRNR037091"/>
    </source>
</evidence>
<organism evidence="14 15">
    <name type="scientific">Scophthalmus maximus</name>
    <name type="common">Turbot</name>
    <name type="synonym">Psetta maxima</name>
    <dbReference type="NCBI Taxonomy" id="52904"/>
    <lineage>
        <taxon>Eukaryota</taxon>
        <taxon>Metazoa</taxon>
        <taxon>Chordata</taxon>
        <taxon>Craniata</taxon>
        <taxon>Vertebrata</taxon>
        <taxon>Euteleostomi</taxon>
        <taxon>Actinopterygii</taxon>
        <taxon>Neopterygii</taxon>
        <taxon>Teleostei</taxon>
        <taxon>Neoteleostei</taxon>
        <taxon>Acanthomorphata</taxon>
        <taxon>Carangaria</taxon>
        <taxon>Pleuronectiformes</taxon>
        <taxon>Pleuronectoidei</taxon>
        <taxon>Scophthalmidae</taxon>
        <taxon>Scophthalmus</taxon>
    </lineage>
</organism>
<dbReference type="GeneID" id="118302121"/>
<evidence type="ECO:0000256" key="8">
    <source>
        <dbReference type="ARBA" id="ARBA00023136"/>
    </source>
</evidence>
<evidence type="ECO:0000256" key="12">
    <source>
        <dbReference type="SAM" id="MobiDB-lite"/>
    </source>
</evidence>
<dbReference type="InterPro" id="IPR012295">
    <property type="entry name" value="TBP_dom_sf"/>
</dbReference>
<dbReference type="Proteomes" id="UP000694558">
    <property type="component" value="Chromosome 5"/>
</dbReference>
<evidence type="ECO:0000256" key="3">
    <source>
        <dbReference type="ARBA" id="ARBA00006613"/>
    </source>
</evidence>
<evidence type="ECO:0000256" key="5">
    <source>
        <dbReference type="ARBA" id="ARBA00022475"/>
    </source>
</evidence>
<dbReference type="Pfam" id="PF02883">
    <property type="entry name" value="Alpha_adaptinC2"/>
    <property type="match status" value="1"/>
</dbReference>
<dbReference type="SUPFAM" id="SSF48371">
    <property type="entry name" value="ARM repeat"/>
    <property type="match status" value="1"/>
</dbReference>
<evidence type="ECO:0000256" key="4">
    <source>
        <dbReference type="ARBA" id="ARBA00022448"/>
    </source>
</evidence>
<dbReference type="RefSeq" id="XP_035483886.1">
    <property type="nucleotide sequence ID" value="XM_035627993.2"/>
</dbReference>
<dbReference type="InterPro" id="IPR016024">
    <property type="entry name" value="ARM-type_fold"/>
</dbReference>
<protein>
    <recommendedName>
        <fullName evidence="10">AP-2 complex subunit alpha</fullName>
    </recommendedName>
</protein>
<dbReference type="OrthoDB" id="413467at2759"/>
<dbReference type="GO" id="GO:0035615">
    <property type="term" value="F:clathrin adaptor activity"/>
    <property type="evidence" value="ECO:0007669"/>
    <property type="project" value="InterPro"/>
</dbReference>
<evidence type="ECO:0000256" key="2">
    <source>
        <dbReference type="ARBA" id="ARBA00004277"/>
    </source>
</evidence>
<accession>A0A8D3ARE6</accession>
<keyword evidence="4 10" id="KW-0813">Transport</keyword>
<dbReference type="SMART" id="SM00809">
    <property type="entry name" value="Alpha_adaptinC2"/>
    <property type="match status" value="1"/>
</dbReference>
<keyword evidence="7 10" id="KW-0653">Protein transport</keyword>
<dbReference type="InterPro" id="IPR011989">
    <property type="entry name" value="ARM-like"/>
</dbReference>
<comment type="subcellular location">
    <subcellularLocation>
        <location evidence="1">Cell membrane</location>
    </subcellularLocation>
    <subcellularLocation>
        <location evidence="2">Membrane</location>
        <location evidence="2">Coated pit</location>
        <topology evidence="2">Peripheral membrane protein</topology>
        <orientation evidence="2">Cytoplasmic side</orientation>
    </subcellularLocation>
</comment>
<dbReference type="GO" id="GO:0006886">
    <property type="term" value="P:intracellular protein transport"/>
    <property type="evidence" value="ECO:0007669"/>
    <property type="project" value="UniProtKB-UniRule"/>
</dbReference>
<name>A0A8D3ARE6_SCOMX</name>
<keyword evidence="6 10" id="KW-0254">Endocytosis</keyword>
<feature type="binding site" evidence="11">
    <location>
        <position position="43"/>
    </location>
    <ligand>
        <name>a 1,2-diacyl-sn-glycero-3-phospho-(1D-myo-inositol-3,4,5-trisphosphate)</name>
        <dbReference type="ChEBI" id="CHEBI:57836"/>
    </ligand>
</feature>
<feature type="binding site" evidence="11">
    <location>
        <position position="53"/>
    </location>
    <ligand>
        <name>a 1,2-diacyl-sn-glycero-3-phospho-(1D-myo-inositol-3,4,5-trisphosphate)</name>
        <dbReference type="ChEBI" id="CHEBI:57836"/>
    </ligand>
</feature>
<dbReference type="InterPro" id="IPR009028">
    <property type="entry name" value="Coatomer/calthrin_app_sub_C"/>
</dbReference>
<keyword evidence="8 10" id="KW-0472">Membrane</keyword>
<evidence type="ECO:0000256" key="9">
    <source>
        <dbReference type="ARBA" id="ARBA00023176"/>
    </source>
</evidence>
<proteinExistence type="inferred from homology"/>
<feature type="binding site" evidence="11">
    <location>
        <begin position="57"/>
        <end position="61"/>
    </location>
    <ligand>
        <name>a 1,2-diacyl-sn-glycero-3-phospho-(1D-myo-inositol-3,4,5-trisphosphate)</name>
        <dbReference type="ChEBI" id="CHEBI:57836"/>
    </ligand>
</feature>
<feature type="domain" description="Clathrin adaptor alpha/beta/gamma-adaptin appendage Ig-like subdomain" evidence="13">
    <location>
        <begin position="725"/>
        <end position="838"/>
    </location>
</feature>
<feature type="region of interest" description="Disordered" evidence="12">
    <location>
        <begin position="614"/>
        <end position="648"/>
    </location>
</feature>
<evidence type="ECO:0000256" key="7">
    <source>
        <dbReference type="ARBA" id="ARBA00022927"/>
    </source>
</evidence>
<comment type="function">
    <text evidence="10">Component of the adaptor protein complex 2 (AP-2). Adaptor protein complexes function in protein transport via transport vesicles in different membrane traffic pathways. Adaptor protein complexes are vesicle coat components and appear to be involved in cargo selection and vesicle formation. AP-2 is involved in clathrin-dependent endocytosis in which cargo proteins are incorporated into vesicles surrounded by clathrin (clathrin-coated vesicles, CCVs) which are destined for fusion with the early endosome. The clathrin lattice serves as a mechanical scaffold but is itself unable to bind directly to membrane components. Clathrin-associated adaptor protein (AP) complexes which can bind directly to both the clathrin lattice and to the lipid and protein components of membranes are considered to be the major clathrin adaptors contributing the CCV formation. AP-2 also serves as a cargo receptor to selectively sort the membrane proteins involved in receptor-mediated endocytosis. AP-2 seems to play a role in the recycling of synaptic vesicle membranes from the presynaptic surface. AP-2 recognizes Y-X-X-[FILMV] (Y-X-X-Phi) and [ED]-X-X-X-L-[LI] endocytosis signal motifs within the cytosolic tails of transmembrane cargo molecules. AP-2 may also play a role in maintaining normal post-endocytic trafficking through the ARF6-regulated, non-clathrin pathway. The AP-2 alpha subunit binds polyphosphoinositide-containing lipids, positioning AP-2 on the membrane. The AP-2 alpha subunit acts via its C-terminal appendage domain as a scaffolding platform for endocytic accessory proteins. The AP-2 alpha and AP-2 sigma subunits are thought to contribute to the recognition of the [ED]-X-X-X-L-[LI] motif.</text>
</comment>
<comment type="similarity">
    <text evidence="3 10">Belongs to the adaptor complexes large subunit family.</text>
</comment>
<dbReference type="InterPro" id="IPR050840">
    <property type="entry name" value="Adaptor_Complx_Large_Subunit"/>
</dbReference>
<evidence type="ECO:0000256" key="11">
    <source>
        <dbReference type="PIRSR" id="PIRSR037091-1"/>
    </source>
</evidence>
<dbReference type="GeneTree" id="ENSGT00950000182838"/>
<reference evidence="14" key="1">
    <citation type="submission" date="2023-05" db="EMBL/GenBank/DDBJ databases">
        <title>High-quality long-read genome of Scophthalmus maximus.</title>
        <authorList>
            <person name="Lien S."/>
            <person name="Martinez P."/>
        </authorList>
    </citation>
    <scope>NUCLEOTIDE SEQUENCE [LARGE SCALE GENOMIC DNA]</scope>
</reference>
<keyword evidence="5" id="KW-1003">Cell membrane</keyword>
<sequence length="957" mass="106488">MPAVSKGDGMRGLAVFISDIRNCKSKEAEIKRINKELANIRSKFKGDKALDGYSKKKYVCKLLFIFLLGHDIDFGHMEAVNLLSSNKYTEKQIGYLFISVLVNSNSDLIRLINNGIKNDLASRNPTFMNLALHCIANVGSREMAEAFASDIPRILVAGDTMDSVKQSAALCLLRLNRTSPDLVPMGEWTARVVHLLNDQHLGVVTAATSLITTLAQKSPDDFKTSISLAVARLSRIVTSASIDLQDYTYYFVAAPWLSVKLLRLLQCYPPPEDAALRSRLTECLETILNKAQEPPKSKKVQHSNAKNAVLFEAISLIIHHDSEPTLLVRACNQLGQFLQHRETNLRYLALESMCTLASSEFSHEAVKTHIDTVINALKTERDVSVRQRAVDLLYAMCDRSNAKQIVAEMLSYLETADYSIREEIVLKVAILAEKYAVDYTWYVDTILNLIRIAGDHVSEEVWYRVIQIVINRDDVQGYAAKTVFEALQAPACHENLVKVGGYILGEFGNLIAGDSRSSPLVQFNLLHSKFHLCSVPTRALLLSAYIKFINLFPEVKATIQDVLRSDSQLRNADVELQQRAVEYLRLSCIASTDILATVLEEMPPFPERESSILAKLKRKKGPGNRPDIDDPRRNVNGNTEHSDNKIEATNKSSLSLLADLLPTNRPRPASSSPFMLSAGTMGSPPSFTDLLNLNSTPPAGANLLVDVFSDNSALAATDVSEENFSRFVCKNNGVIFENQLLQIGLKSEYRQSLGRIYVFYGNKTSTQFLSFSSTVTSPDTLENQLTAHAKTVDPVIEGGAQVQQIINIECVSDFTDAPVLDIQFRYGGTLQNIAVKLPVMLNKFFQPTEMASQDFFQRWKQLGAPQQEVQKIFKANHPMDTDVTKAKILGFGIALLDQVDPNPENFVAAGVIHTKNTQVGCLLRLEPNAQAQMYRLTLRTSRESVSQRLCDLLSDQF</sequence>
<evidence type="ECO:0000259" key="13">
    <source>
        <dbReference type="SMART" id="SM00809"/>
    </source>
</evidence>
<keyword evidence="9 10" id="KW-0168">Coated pit</keyword>
<dbReference type="SUPFAM" id="SSF55711">
    <property type="entry name" value="Subdomain of clathrin and coatomer appendage domain"/>
    <property type="match status" value="1"/>
</dbReference>
<dbReference type="FunFam" id="2.60.40.1230:FF:000003">
    <property type="entry name" value="AP-2 complex subunit alpha"/>
    <property type="match status" value="1"/>
</dbReference>
<dbReference type="GO" id="GO:0072583">
    <property type="term" value="P:clathrin-dependent endocytosis"/>
    <property type="evidence" value="ECO:0007669"/>
    <property type="project" value="InterPro"/>
</dbReference>
<evidence type="ECO:0000313" key="14">
    <source>
        <dbReference type="Ensembl" id="ENSSMAP00000022303.1"/>
    </source>
</evidence>
<evidence type="ECO:0000256" key="6">
    <source>
        <dbReference type="ARBA" id="ARBA00022583"/>
    </source>
</evidence>
<reference evidence="14" key="2">
    <citation type="submission" date="2025-08" db="UniProtKB">
        <authorList>
            <consortium name="Ensembl"/>
        </authorList>
    </citation>
    <scope>IDENTIFICATION</scope>
</reference>
<evidence type="ECO:0000313" key="15">
    <source>
        <dbReference type="Proteomes" id="UP000694558"/>
    </source>
</evidence>
<dbReference type="Gene3D" id="2.60.40.1230">
    <property type="match status" value="1"/>
</dbReference>
<dbReference type="Gene3D" id="3.30.310.10">
    <property type="entry name" value="TATA-Binding Protein"/>
    <property type="match status" value="1"/>
</dbReference>
<dbReference type="InterPro" id="IPR002553">
    <property type="entry name" value="Clathrin/coatomer_adapt-like_N"/>
</dbReference>
<dbReference type="FunFam" id="1.25.10.10:FF:000020">
    <property type="entry name" value="AP-2 complex subunit alpha"/>
    <property type="match status" value="1"/>
</dbReference>
<evidence type="ECO:0000256" key="1">
    <source>
        <dbReference type="ARBA" id="ARBA00004236"/>
    </source>
</evidence>
<dbReference type="Pfam" id="PF01602">
    <property type="entry name" value="Adaptin_N"/>
    <property type="match status" value="1"/>
</dbReference>
<dbReference type="InterPro" id="IPR008152">
    <property type="entry name" value="Clathrin_a/b/g-adaptin_app_Ig"/>
</dbReference>
<dbReference type="AlphaFoldDB" id="A0A8D3ARE6"/>
<dbReference type="FunFam" id="3.30.310.10:FF:000004">
    <property type="entry name" value="AP-2 complex subunit alpha"/>
    <property type="match status" value="1"/>
</dbReference>